<dbReference type="InterPro" id="IPR033891">
    <property type="entry name" value="TTC38"/>
</dbReference>
<dbReference type="PANTHER" id="PTHR16263">
    <property type="entry name" value="TETRATRICOPEPTIDE REPEAT PROTEIN 38"/>
    <property type="match status" value="1"/>
</dbReference>
<evidence type="ECO:0000313" key="4">
    <source>
        <dbReference type="Proteomes" id="UP001164746"/>
    </source>
</evidence>
<keyword evidence="1" id="KW-0677">Repeat</keyword>
<evidence type="ECO:0000313" key="3">
    <source>
        <dbReference type="EMBL" id="WAR15892.1"/>
    </source>
</evidence>
<protein>
    <submittedName>
        <fullName evidence="3">TTC38-like protein</fullName>
    </submittedName>
</protein>
<organism evidence="3 4">
    <name type="scientific">Mya arenaria</name>
    <name type="common">Soft-shell clam</name>
    <dbReference type="NCBI Taxonomy" id="6604"/>
    <lineage>
        <taxon>Eukaryota</taxon>
        <taxon>Metazoa</taxon>
        <taxon>Spiralia</taxon>
        <taxon>Lophotrochozoa</taxon>
        <taxon>Mollusca</taxon>
        <taxon>Bivalvia</taxon>
        <taxon>Autobranchia</taxon>
        <taxon>Heteroconchia</taxon>
        <taxon>Euheterodonta</taxon>
        <taxon>Imparidentia</taxon>
        <taxon>Neoheterodontei</taxon>
        <taxon>Myida</taxon>
        <taxon>Myoidea</taxon>
        <taxon>Myidae</taxon>
        <taxon>Mya</taxon>
    </lineage>
</organism>
<name>A0ABY7F123_MYAAR</name>
<evidence type="ECO:0000256" key="2">
    <source>
        <dbReference type="ARBA" id="ARBA00022803"/>
    </source>
</evidence>
<sequence>MERGAQVEGRWEDCYEVIRPHMDDHVLTFNDNHILLACLGANNQAAVEQMMTSIQDWVASSTGDQSNITKEIGLVICRAFVAYRAGDCAQAVELMYPVRYLIWKIGGSHAQVPVDGAEVGKTLLADDGPADAESRRVNVLPKRVISGASSIPTDGFPLSLPDVGKHCRPSYHVPEVVPIRHVPVQDLLRKVNLRLRNTENGVGETACVSSGVRNEYAVAACTAAGTAGAVRYIFPVLMRGALYVNSE</sequence>
<reference evidence="3" key="1">
    <citation type="submission" date="2022-11" db="EMBL/GenBank/DDBJ databases">
        <title>Centuries of genome instability and evolution in soft-shell clam transmissible cancer (bioRxiv).</title>
        <authorList>
            <person name="Hart S.F.M."/>
            <person name="Yonemitsu M.A."/>
            <person name="Giersch R.M."/>
            <person name="Beal B.F."/>
            <person name="Arriagada G."/>
            <person name="Davis B.W."/>
            <person name="Ostrander E.A."/>
            <person name="Goff S.P."/>
            <person name="Metzger M.J."/>
        </authorList>
    </citation>
    <scope>NUCLEOTIDE SEQUENCE</scope>
    <source>
        <strain evidence="3">MELC-2E11</strain>
        <tissue evidence="3">Siphon/mantle</tissue>
    </source>
</reference>
<accession>A0ABY7F123</accession>
<proteinExistence type="predicted"/>
<dbReference type="PANTHER" id="PTHR16263:SF4">
    <property type="entry name" value="TETRATRICOPEPTIDE REPEAT PROTEIN 38"/>
    <property type="match status" value="1"/>
</dbReference>
<keyword evidence="4" id="KW-1185">Reference proteome</keyword>
<dbReference type="Proteomes" id="UP001164746">
    <property type="component" value="Chromosome 10"/>
</dbReference>
<evidence type="ECO:0000256" key="1">
    <source>
        <dbReference type="ARBA" id="ARBA00022737"/>
    </source>
</evidence>
<dbReference type="EMBL" id="CP111021">
    <property type="protein sequence ID" value="WAR15892.1"/>
    <property type="molecule type" value="Genomic_DNA"/>
</dbReference>
<gene>
    <name evidence="3" type="ORF">MAR_030486</name>
</gene>
<keyword evidence="2" id="KW-0802">TPR repeat</keyword>